<organism evidence="1 2">
    <name type="scientific">Pseudogemmobacter humi</name>
    <dbReference type="NCBI Taxonomy" id="2483812"/>
    <lineage>
        <taxon>Bacteria</taxon>
        <taxon>Pseudomonadati</taxon>
        <taxon>Pseudomonadota</taxon>
        <taxon>Alphaproteobacteria</taxon>
        <taxon>Rhodobacterales</taxon>
        <taxon>Paracoccaceae</taxon>
        <taxon>Pseudogemmobacter</taxon>
    </lineage>
</organism>
<evidence type="ECO:0000313" key="2">
    <source>
        <dbReference type="Proteomes" id="UP000277498"/>
    </source>
</evidence>
<dbReference type="RefSeq" id="WP_124085038.1">
    <property type="nucleotide sequence ID" value="NZ_UXAW01000034.1"/>
</dbReference>
<dbReference type="AlphaFoldDB" id="A0A3P5WCQ8"/>
<proteinExistence type="predicted"/>
<protein>
    <submittedName>
        <fullName evidence="1">Uncharacterized protein</fullName>
    </submittedName>
</protein>
<sequence>MARAPAPKTPEEEFLLPLAQLALRQPEIEALVFWGGEGWSAEPSEVLESEEIAFWAEGLLPEGFALEWRIIAAPDGKTPGHIRLYAWEAGDPPPPGAGVLSSARWPR</sequence>
<dbReference type="EMBL" id="UXAW01000034">
    <property type="protein sequence ID" value="VDC21263.1"/>
    <property type="molecule type" value="Genomic_DNA"/>
</dbReference>
<dbReference type="Proteomes" id="UP000277498">
    <property type="component" value="Unassembled WGS sequence"/>
</dbReference>
<evidence type="ECO:0000313" key="1">
    <source>
        <dbReference type="EMBL" id="VDC21263.1"/>
    </source>
</evidence>
<dbReference type="OrthoDB" id="7860868at2"/>
<keyword evidence="2" id="KW-1185">Reference proteome</keyword>
<accession>A0A3P5WCQ8</accession>
<reference evidence="1 2" key="1">
    <citation type="submission" date="2018-11" db="EMBL/GenBank/DDBJ databases">
        <authorList>
            <person name="Criscuolo A."/>
        </authorList>
    </citation>
    <scope>NUCLEOTIDE SEQUENCE [LARGE SCALE GENOMIC DNA]</scope>
    <source>
        <strain evidence="1">ACIP111625</strain>
    </source>
</reference>
<gene>
    <name evidence="1" type="ORF">XINFAN_00601</name>
</gene>
<name>A0A3P5WCQ8_9RHOB</name>